<keyword evidence="3" id="KW-1185">Reference proteome</keyword>
<protein>
    <recommendedName>
        <fullName evidence="1">Helix-turn-helix domain-containing protein</fullName>
    </recommendedName>
</protein>
<dbReference type="SUPFAM" id="SSF56672">
    <property type="entry name" value="DNA/RNA polymerases"/>
    <property type="match status" value="1"/>
</dbReference>
<gene>
    <name evidence="2" type="ORF">NDU88_004279</name>
</gene>
<feature type="domain" description="Helix-turn-helix" evidence="1">
    <location>
        <begin position="107"/>
        <end position="163"/>
    </location>
</feature>
<dbReference type="EMBL" id="JANPWB010000007">
    <property type="protein sequence ID" value="KAJ1172432.1"/>
    <property type="molecule type" value="Genomic_DNA"/>
</dbReference>
<reference evidence="2" key="1">
    <citation type="journal article" date="2022" name="bioRxiv">
        <title>Sequencing and chromosome-scale assembly of the giantPleurodeles waltlgenome.</title>
        <authorList>
            <person name="Brown T."/>
            <person name="Elewa A."/>
            <person name="Iarovenko S."/>
            <person name="Subramanian E."/>
            <person name="Araus A.J."/>
            <person name="Petzold A."/>
            <person name="Susuki M."/>
            <person name="Suzuki K.-i.T."/>
            <person name="Hayashi T."/>
            <person name="Toyoda A."/>
            <person name="Oliveira C."/>
            <person name="Osipova E."/>
            <person name="Leigh N.D."/>
            <person name="Simon A."/>
            <person name="Yun M.H."/>
        </authorList>
    </citation>
    <scope>NUCLEOTIDE SEQUENCE</scope>
    <source>
        <strain evidence="2">20211129_DDA</strain>
        <tissue evidence="2">Liver</tissue>
    </source>
</reference>
<dbReference type="InterPro" id="IPR058912">
    <property type="entry name" value="HTH_animal"/>
</dbReference>
<sequence>MGSTFAPSLACLYVDHFEKEMVLTEENPYVNHIRLWKRYIDDILIIWRGTKEEATTFITWLNTLNPFLRFTATLGDPAVSFLDLLITERNGSLTTEVYYKPTDCNTLLQFQSFHPRSLRENLPVGQFLRLRRNCTELTDYKKHAQQVTNKLRARGYPDHLLRRADKRARGPRVLDGDKHCYPSEKRKGSHALRFLLANFVINAGCKIYTRVLANRLGTVISELVNPNQHGFIPGQDTTSHVNTAITALEAASVGRGPNV</sequence>
<dbReference type="PANTHER" id="PTHR21301">
    <property type="entry name" value="REVERSE TRANSCRIPTASE"/>
    <property type="match status" value="1"/>
</dbReference>
<organism evidence="2 3">
    <name type="scientific">Pleurodeles waltl</name>
    <name type="common">Iberian ribbed newt</name>
    <dbReference type="NCBI Taxonomy" id="8319"/>
    <lineage>
        <taxon>Eukaryota</taxon>
        <taxon>Metazoa</taxon>
        <taxon>Chordata</taxon>
        <taxon>Craniata</taxon>
        <taxon>Vertebrata</taxon>
        <taxon>Euteleostomi</taxon>
        <taxon>Amphibia</taxon>
        <taxon>Batrachia</taxon>
        <taxon>Caudata</taxon>
        <taxon>Salamandroidea</taxon>
        <taxon>Salamandridae</taxon>
        <taxon>Pleurodelinae</taxon>
        <taxon>Pleurodeles</taxon>
    </lineage>
</organism>
<evidence type="ECO:0000313" key="3">
    <source>
        <dbReference type="Proteomes" id="UP001066276"/>
    </source>
</evidence>
<dbReference type="Pfam" id="PF26215">
    <property type="entry name" value="HTH_animal"/>
    <property type="match status" value="1"/>
</dbReference>
<dbReference type="Proteomes" id="UP001066276">
    <property type="component" value="Chromosome 4_1"/>
</dbReference>
<evidence type="ECO:0000259" key="1">
    <source>
        <dbReference type="Pfam" id="PF26215"/>
    </source>
</evidence>
<dbReference type="AlphaFoldDB" id="A0AAV7T772"/>
<evidence type="ECO:0000313" key="2">
    <source>
        <dbReference type="EMBL" id="KAJ1172432.1"/>
    </source>
</evidence>
<comment type="caution">
    <text evidence="2">The sequence shown here is derived from an EMBL/GenBank/DDBJ whole genome shotgun (WGS) entry which is preliminary data.</text>
</comment>
<name>A0AAV7T772_PLEWA</name>
<proteinExistence type="predicted"/>
<dbReference type="PANTHER" id="PTHR21301:SF10">
    <property type="entry name" value="REVERSE TRANSCRIPTASE DOMAIN-CONTAINING PROTEIN"/>
    <property type="match status" value="1"/>
</dbReference>
<dbReference type="InterPro" id="IPR043502">
    <property type="entry name" value="DNA/RNA_pol_sf"/>
</dbReference>
<accession>A0AAV7T772</accession>